<dbReference type="Gene3D" id="1.20.1260.10">
    <property type="match status" value="1"/>
</dbReference>
<dbReference type="Proteomes" id="UP001162734">
    <property type="component" value="Chromosome"/>
</dbReference>
<evidence type="ECO:0000313" key="2">
    <source>
        <dbReference type="EMBL" id="BDG10189.1"/>
    </source>
</evidence>
<feature type="compositionally biased region" description="Basic and acidic residues" evidence="1">
    <location>
        <begin position="7"/>
        <end position="16"/>
    </location>
</feature>
<proteinExistence type="predicted"/>
<name>A0ABM7XEA2_9BACT</name>
<reference evidence="3" key="1">
    <citation type="journal article" date="2022" name="Int. J. Syst. Evol. Microbiol.">
        <title>Anaeromyxobacter oryzae sp. nov., Anaeromyxobacter diazotrophicus sp. nov. and Anaeromyxobacter paludicola sp. nov., isolated from paddy soils.</title>
        <authorList>
            <person name="Itoh H."/>
            <person name="Xu Z."/>
            <person name="Mise K."/>
            <person name="Masuda Y."/>
            <person name="Ushijima N."/>
            <person name="Hayakawa C."/>
            <person name="Shiratori Y."/>
            <person name="Senoo K."/>
        </authorList>
    </citation>
    <scope>NUCLEOTIDE SEQUENCE [LARGE SCALE GENOMIC DNA]</scope>
    <source>
        <strain evidence="3">Red630</strain>
    </source>
</reference>
<evidence type="ECO:0008006" key="4">
    <source>
        <dbReference type="Google" id="ProtNLM"/>
    </source>
</evidence>
<dbReference type="EMBL" id="AP025592">
    <property type="protein sequence ID" value="BDG10189.1"/>
    <property type="molecule type" value="Genomic_DNA"/>
</dbReference>
<feature type="region of interest" description="Disordered" evidence="1">
    <location>
        <begin position="1"/>
        <end position="27"/>
    </location>
</feature>
<organism evidence="2 3">
    <name type="scientific">Anaeromyxobacter paludicola</name>
    <dbReference type="NCBI Taxonomy" id="2918171"/>
    <lineage>
        <taxon>Bacteria</taxon>
        <taxon>Pseudomonadati</taxon>
        <taxon>Myxococcota</taxon>
        <taxon>Myxococcia</taxon>
        <taxon>Myxococcales</taxon>
        <taxon>Cystobacterineae</taxon>
        <taxon>Anaeromyxobacteraceae</taxon>
        <taxon>Anaeromyxobacter</taxon>
    </lineage>
</organism>
<keyword evidence="3" id="KW-1185">Reference proteome</keyword>
<dbReference type="SUPFAM" id="SSF47240">
    <property type="entry name" value="Ferritin-like"/>
    <property type="match status" value="1"/>
</dbReference>
<sequence>MARTPKHPSDPTDLGRNRTGTRSAPLRTKEMLENTAAVPGAMVDTSGLAMARVELSEAAPPVGTMPPPGSVKGMAKAALEALQGEKATVFLDKLGERLAFERTGVRLYEAVLAKMPAAHLGKGSLSPDRVRRFRDEEQAHFRTVREAIEKLGGDPTALTPSADLAGVQATGLVSVVTDPRTTLTQCLDALLTAELADNDGWKLLIAMAEAMGQEDLASRFSRALAEEDQHLVSIRRWIAERLEGQLGAKLPAPEFGVPPPA</sequence>
<dbReference type="RefSeq" id="WP_248342582.1">
    <property type="nucleotide sequence ID" value="NZ_AP025592.1"/>
</dbReference>
<evidence type="ECO:0000256" key="1">
    <source>
        <dbReference type="SAM" id="MobiDB-lite"/>
    </source>
</evidence>
<dbReference type="InterPro" id="IPR009078">
    <property type="entry name" value="Ferritin-like_SF"/>
</dbReference>
<dbReference type="InterPro" id="IPR012347">
    <property type="entry name" value="Ferritin-like"/>
</dbReference>
<evidence type="ECO:0000313" key="3">
    <source>
        <dbReference type="Proteomes" id="UP001162734"/>
    </source>
</evidence>
<accession>A0ABM7XEA2</accession>
<protein>
    <recommendedName>
        <fullName evidence="4">Ferritin Dps family protein</fullName>
    </recommendedName>
</protein>
<dbReference type="CDD" id="cd00657">
    <property type="entry name" value="Ferritin_like"/>
    <property type="match status" value="1"/>
</dbReference>
<gene>
    <name evidence="2" type="ORF">AMPC_33020</name>
</gene>